<accession>A0AAV7V2P7</accession>
<feature type="compositionally biased region" description="Basic and acidic residues" evidence="1">
    <location>
        <begin position="88"/>
        <end position="106"/>
    </location>
</feature>
<dbReference type="EMBL" id="JANPWB010000004">
    <property type="protein sequence ID" value="KAJ1194469.1"/>
    <property type="molecule type" value="Genomic_DNA"/>
</dbReference>
<evidence type="ECO:0000256" key="1">
    <source>
        <dbReference type="SAM" id="MobiDB-lite"/>
    </source>
</evidence>
<keyword evidence="3" id="KW-1185">Reference proteome</keyword>
<evidence type="ECO:0000313" key="3">
    <source>
        <dbReference type="Proteomes" id="UP001066276"/>
    </source>
</evidence>
<reference evidence="2" key="1">
    <citation type="journal article" date="2022" name="bioRxiv">
        <title>Sequencing and chromosome-scale assembly of the giantPleurodeles waltlgenome.</title>
        <authorList>
            <person name="Brown T."/>
            <person name="Elewa A."/>
            <person name="Iarovenko S."/>
            <person name="Subramanian E."/>
            <person name="Araus A.J."/>
            <person name="Petzold A."/>
            <person name="Susuki M."/>
            <person name="Suzuki K.-i.T."/>
            <person name="Hayashi T."/>
            <person name="Toyoda A."/>
            <person name="Oliveira C."/>
            <person name="Osipova E."/>
            <person name="Leigh N.D."/>
            <person name="Simon A."/>
            <person name="Yun M.H."/>
        </authorList>
    </citation>
    <scope>NUCLEOTIDE SEQUENCE</scope>
    <source>
        <strain evidence="2">20211129_DDA</strain>
        <tissue evidence="2">Liver</tissue>
    </source>
</reference>
<proteinExistence type="predicted"/>
<sequence>MCQETGARIVEGEQQTSVATQKKEVEGLGGTEADPERQVGEQSKSKGVSEEDKTGEKRKADQMEGKGSKELRIRKLPYMGVTKPLVGHSEDSGRVGHDLRRSEPTG</sequence>
<organism evidence="2 3">
    <name type="scientific">Pleurodeles waltl</name>
    <name type="common">Iberian ribbed newt</name>
    <dbReference type="NCBI Taxonomy" id="8319"/>
    <lineage>
        <taxon>Eukaryota</taxon>
        <taxon>Metazoa</taxon>
        <taxon>Chordata</taxon>
        <taxon>Craniata</taxon>
        <taxon>Vertebrata</taxon>
        <taxon>Euteleostomi</taxon>
        <taxon>Amphibia</taxon>
        <taxon>Batrachia</taxon>
        <taxon>Caudata</taxon>
        <taxon>Salamandroidea</taxon>
        <taxon>Salamandridae</taxon>
        <taxon>Pleurodelinae</taxon>
        <taxon>Pleurodeles</taxon>
    </lineage>
</organism>
<name>A0AAV7V2P7_PLEWA</name>
<evidence type="ECO:0000313" key="2">
    <source>
        <dbReference type="EMBL" id="KAJ1194469.1"/>
    </source>
</evidence>
<protein>
    <submittedName>
        <fullName evidence="2">Uncharacterized protein</fullName>
    </submittedName>
</protein>
<gene>
    <name evidence="2" type="ORF">NDU88_003757</name>
</gene>
<feature type="compositionally biased region" description="Basic and acidic residues" evidence="1">
    <location>
        <begin position="34"/>
        <end position="73"/>
    </location>
</feature>
<dbReference type="AlphaFoldDB" id="A0AAV7V2P7"/>
<comment type="caution">
    <text evidence="2">The sequence shown here is derived from an EMBL/GenBank/DDBJ whole genome shotgun (WGS) entry which is preliminary data.</text>
</comment>
<dbReference type="Proteomes" id="UP001066276">
    <property type="component" value="Chromosome 2_2"/>
</dbReference>
<feature type="region of interest" description="Disordered" evidence="1">
    <location>
        <begin position="1"/>
        <end position="106"/>
    </location>
</feature>